<evidence type="ECO:0000313" key="2">
    <source>
        <dbReference type="Proteomes" id="UP000433406"/>
    </source>
</evidence>
<keyword evidence="2" id="KW-1185">Reference proteome</keyword>
<accession>A0A6I3J2Z1</accession>
<name>A0A6I3J2Z1_9ACTN</name>
<dbReference type="RefSeq" id="WP_154614644.1">
    <property type="nucleotide sequence ID" value="NZ_CP053660.1"/>
</dbReference>
<organism evidence="1 2">
    <name type="scientific">Nocardioides marmotae</name>
    <dbReference type="NCBI Taxonomy" id="2663857"/>
    <lineage>
        <taxon>Bacteria</taxon>
        <taxon>Bacillati</taxon>
        <taxon>Actinomycetota</taxon>
        <taxon>Actinomycetes</taxon>
        <taxon>Propionibacteriales</taxon>
        <taxon>Nocardioidaceae</taxon>
        <taxon>Nocardioides</taxon>
    </lineage>
</organism>
<gene>
    <name evidence="1" type="ORF">GGQ22_07440</name>
</gene>
<evidence type="ECO:0000313" key="1">
    <source>
        <dbReference type="EMBL" id="MTB94916.1"/>
    </source>
</evidence>
<dbReference type="Proteomes" id="UP000433406">
    <property type="component" value="Unassembled WGS sequence"/>
</dbReference>
<proteinExistence type="predicted"/>
<protein>
    <submittedName>
        <fullName evidence="1">Uncharacterized protein</fullName>
    </submittedName>
</protein>
<dbReference type="AlphaFoldDB" id="A0A6I3J2Z1"/>
<dbReference type="EMBL" id="WLCI01000007">
    <property type="protein sequence ID" value="MTB94916.1"/>
    <property type="molecule type" value="Genomic_DNA"/>
</dbReference>
<reference evidence="1 2" key="1">
    <citation type="submission" date="2019-10" db="EMBL/GenBank/DDBJ databases">
        <title>Nocardioides novel species isolated from the excrement of Marmot.</title>
        <authorList>
            <person name="Zhang G."/>
        </authorList>
    </citation>
    <scope>NUCLEOTIDE SEQUENCE [LARGE SCALE GENOMIC DNA]</scope>
    <source>
        <strain evidence="2">zg-579</strain>
    </source>
</reference>
<comment type="caution">
    <text evidence="1">The sequence shown here is derived from an EMBL/GenBank/DDBJ whole genome shotgun (WGS) entry which is preliminary data.</text>
</comment>
<sequence>MSDRTWREGRHPVNVGYLVMGIALLGLVAIWGVVQADAVQGEDVRWLLPVPWILAGVVGLVVTTLGPRLRGTDQRQDQDGEI</sequence>